<dbReference type="GO" id="GO:0006281">
    <property type="term" value="P:DNA repair"/>
    <property type="evidence" value="ECO:0007669"/>
    <property type="project" value="UniProtKB-KW"/>
</dbReference>
<name>A0A561CDT0_9BACI</name>
<keyword evidence="5" id="KW-0067">ATP-binding</keyword>
<protein>
    <recommendedName>
        <fullName evidence="8">PD-(D/E)XK endonuclease-like domain-containing protein</fullName>
    </recommendedName>
</protein>
<evidence type="ECO:0000256" key="1">
    <source>
        <dbReference type="ARBA" id="ARBA00022741"/>
    </source>
</evidence>
<evidence type="ECO:0000259" key="8">
    <source>
        <dbReference type="Pfam" id="PF12705"/>
    </source>
</evidence>
<keyword evidence="2" id="KW-0227">DNA damage</keyword>
<evidence type="ECO:0000256" key="6">
    <source>
        <dbReference type="ARBA" id="ARBA00023125"/>
    </source>
</evidence>
<proteinExistence type="predicted"/>
<organism evidence="9 10">
    <name type="scientific">Neobacillus bataviensis</name>
    <dbReference type="NCBI Taxonomy" id="220685"/>
    <lineage>
        <taxon>Bacteria</taxon>
        <taxon>Bacillati</taxon>
        <taxon>Bacillota</taxon>
        <taxon>Bacilli</taxon>
        <taxon>Bacillales</taxon>
        <taxon>Bacillaceae</taxon>
        <taxon>Neobacillus</taxon>
    </lineage>
</organism>
<evidence type="ECO:0000256" key="4">
    <source>
        <dbReference type="ARBA" id="ARBA00022806"/>
    </source>
</evidence>
<reference evidence="9 10" key="1">
    <citation type="submission" date="2019-06" db="EMBL/GenBank/DDBJ databases">
        <title>Sorghum-associated microbial communities from plants grown in Nebraska, USA.</title>
        <authorList>
            <person name="Schachtman D."/>
        </authorList>
    </citation>
    <scope>NUCLEOTIDE SEQUENCE [LARGE SCALE GENOMIC DNA]</scope>
    <source>
        <strain evidence="9 10">2482</strain>
    </source>
</reference>
<dbReference type="GO" id="GO:0005524">
    <property type="term" value="F:ATP binding"/>
    <property type="evidence" value="ECO:0007669"/>
    <property type="project" value="UniProtKB-KW"/>
</dbReference>
<keyword evidence="7" id="KW-0234">DNA repair</keyword>
<feature type="domain" description="PD-(D/E)XK endonuclease-like" evidence="8">
    <location>
        <begin position="17"/>
        <end position="61"/>
    </location>
</feature>
<dbReference type="GO" id="GO:0003677">
    <property type="term" value="F:DNA binding"/>
    <property type="evidence" value="ECO:0007669"/>
    <property type="project" value="UniProtKB-KW"/>
</dbReference>
<keyword evidence="10" id="KW-1185">Reference proteome</keyword>
<comment type="caution">
    <text evidence="9">The sequence shown here is derived from an EMBL/GenBank/DDBJ whole genome shotgun (WGS) entry which is preliminary data.</text>
</comment>
<evidence type="ECO:0000256" key="5">
    <source>
        <dbReference type="ARBA" id="ARBA00022840"/>
    </source>
</evidence>
<evidence type="ECO:0000313" key="10">
    <source>
        <dbReference type="Proteomes" id="UP000319671"/>
    </source>
</evidence>
<dbReference type="RefSeq" id="WP_144568622.1">
    <property type="nucleotide sequence ID" value="NZ_VIVN01000028.1"/>
</dbReference>
<evidence type="ECO:0000256" key="2">
    <source>
        <dbReference type="ARBA" id="ARBA00022763"/>
    </source>
</evidence>
<sequence>MYTFVKEISEICSEFPLDYIYKKNGKWIIVDYKEDRAKVIEDYEKLREYHSQLAFYKHAWENLF</sequence>
<dbReference type="GO" id="GO:0004386">
    <property type="term" value="F:helicase activity"/>
    <property type="evidence" value="ECO:0007669"/>
    <property type="project" value="UniProtKB-KW"/>
</dbReference>
<dbReference type="GO" id="GO:0016787">
    <property type="term" value="F:hydrolase activity"/>
    <property type="evidence" value="ECO:0007669"/>
    <property type="project" value="UniProtKB-KW"/>
</dbReference>
<dbReference type="Pfam" id="PF12705">
    <property type="entry name" value="PDDEXK_1"/>
    <property type="match status" value="1"/>
</dbReference>
<keyword evidence="6" id="KW-0238">DNA-binding</keyword>
<gene>
    <name evidence="9" type="ORF">FB550_12825</name>
</gene>
<keyword evidence="3" id="KW-0378">Hydrolase</keyword>
<dbReference type="InterPro" id="IPR011604">
    <property type="entry name" value="PDDEXK-like_dom_sf"/>
</dbReference>
<accession>A0A561CDT0</accession>
<evidence type="ECO:0000313" key="9">
    <source>
        <dbReference type="EMBL" id="TWD89172.1"/>
    </source>
</evidence>
<dbReference type="Gene3D" id="3.90.320.10">
    <property type="match status" value="1"/>
</dbReference>
<dbReference type="AlphaFoldDB" id="A0A561CDT0"/>
<dbReference type="EMBL" id="VIVN01000028">
    <property type="protein sequence ID" value="TWD89172.1"/>
    <property type="molecule type" value="Genomic_DNA"/>
</dbReference>
<dbReference type="InterPro" id="IPR038726">
    <property type="entry name" value="PDDEXK_AddAB-type"/>
</dbReference>
<evidence type="ECO:0000256" key="3">
    <source>
        <dbReference type="ARBA" id="ARBA00022801"/>
    </source>
</evidence>
<evidence type="ECO:0000256" key="7">
    <source>
        <dbReference type="ARBA" id="ARBA00023204"/>
    </source>
</evidence>
<dbReference type="Proteomes" id="UP000319671">
    <property type="component" value="Unassembled WGS sequence"/>
</dbReference>
<keyword evidence="1" id="KW-0547">Nucleotide-binding</keyword>
<keyword evidence="4" id="KW-0347">Helicase</keyword>